<dbReference type="InterPro" id="IPR000073">
    <property type="entry name" value="AB_hydrolase_1"/>
</dbReference>
<dbReference type="AlphaFoldDB" id="A0A2K5ATB9"/>
<dbReference type="PRINTS" id="PR00111">
    <property type="entry name" value="ABHYDROLASE"/>
</dbReference>
<dbReference type="SUPFAM" id="SSF53474">
    <property type="entry name" value="alpha/beta-Hydrolases"/>
    <property type="match status" value="1"/>
</dbReference>
<evidence type="ECO:0000259" key="1">
    <source>
        <dbReference type="Pfam" id="PF00561"/>
    </source>
</evidence>
<evidence type="ECO:0000313" key="3">
    <source>
        <dbReference type="Proteomes" id="UP000236248"/>
    </source>
</evidence>
<protein>
    <submittedName>
        <fullName evidence="2">Alpha/beta hydrolase fold protein</fullName>
    </submittedName>
</protein>
<reference evidence="3" key="1">
    <citation type="submission" date="2018-01" db="EMBL/GenBank/DDBJ databases">
        <authorList>
            <person name="Kerou L M."/>
        </authorList>
    </citation>
    <scope>NUCLEOTIDE SEQUENCE [LARGE SCALE GENOMIC DNA]</scope>
    <source>
        <strain evidence="3">SCU2</strain>
    </source>
</reference>
<accession>A0A2K5ATB9</accession>
<dbReference type="Pfam" id="PF00561">
    <property type="entry name" value="Abhydrolase_1"/>
    <property type="match status" value="1"/>
</dbReference>
<dbReference type="GeneID" id="41595715"/>
<dbReference type="KEGG" id="ncv:NCAV_1733"/>
<dbReference type="EMBL" id="LT981265">
    <property type="protein sequence ID" value="SPC34896.1"/>
    <property type="molecule type" value="Genomic_DNA"/>
</dbReference>
<sequence length="266" mass="30491">MERYALVNEYRIRYIEEGSGPTLILVHGLGGSANSWVNNISNLAKDNHVYALDMLGFGRSDKPRINYTIDLFVDMLRGFMDTLGVDKASIVGSSLGGQIAAEYALKHQERVDRLILVAPAGFTPKTFKGTNTLRNYTRIFNAKSKDGLRHILERVHGTSISDEYLEWMYEYIRMENARHAFISALRNSAKAERLSRRFKRALESGSIKALVIWGKDDRIIPVRYAEQFIDMPNCRLILLENCGHRPHVEVSNVFNEYVRFFLKQID</sequence>
<feature type="domain" description="AB hydrolase-1" evidence="1">
    <location>
        <begin position="21"/>
        <end position="247"/>
    </location>
</feature>
<proteinExistence type="predicted"/>
<keyword evidence="2" id="KW-0378">Hydrolase</keyword>
<dbReference type="GO" id="GO:0016787">
    <property type="term" value="F:hydrolase activity"/>
    <property type="evidence" value="ECO:0007669"/>
    <property type="project" value="UniProtKB-KW"/>
</dbReference>
<dbReference type="RefSeq" id="WP_103286535.1">
    <property type="nucleotide sequence ID" value="NZ_LT981265.1"/>
</dbReference>
<dbReference type="PANTHER" id="PTHR46438">
    <property type="entry name" value="ALPHA/BETA-HYDROLASES SUPERFAMILY PROTEIN"/>
    <property type="match status" value="1"/>
</dbReference>
<gene>
    <name evidence="2" type="ORF">NCAV_1733</name>
</gene>
<dbReference type="Gene3D" id="3.40.50.1820">
    <property type="entry name" value="alpha/beta hydrolase"/>
    <property type="match status" value="1"/>
</dbReference>
<dbReference type="Proteomes" id="UP000236248">
    <property type="component" value="Chromosome NCAV"/>
</dbReference>
<dbReference type="InterPro" id="IPR029058">
    <property type="entry name" value="AB_hydrolase_fold"/>
</dbReference>
<organism evidence="2 3">
    <name type="scientific">Candidatus Nitrosocaldus cavascurensis</name>
    <dbReference type="NCBI Taxonomy" id="2058097"/>
    <lineage>
        <taxon>Archaea</taxon>
        <taxon>Nitrososphaerota</taxon>
        <taxon>Nitrososphaeria</taxon>
        <taxon>Candidatus Nitrosocaldales</taxon>
        <taxon>Candidatus Nitrosocaldaceae</taxon>
        <taxon>Candidatus Nitrosocaldus</taxon>
    </lineage>
</organism>
<keyword evidence="3" id="KW-1185">Reference proteome</keyword>
<evidence type="ECO:0000313" key="2">
    <source>
        <dbReference type="EMBL" id="SPC34896.1"/>
    </source>
</evidence>
<name>A0A2K5ATB9_9ARCH</name>